<reference evidence="3 4" key="1">
    <citation type="submission" date="2018-08" db="EMBL/GenBank/DDBJ databases">
        <title>A genome reference for cultivated species of the human gut microbiota.</title>
        <authorList>
            <person name="Zou Y."/>
            <person name="Xue W."/>
            <person name="Luo G."/>
        </authorList>
    </citation>
    <scope>NUCLEOTIDE SEQUENCE [LARGE SCALE GENOMIC DNA]</scope>
    <source>
        <strain evidence="3 4">OM07-13</strain>
    </source>
</reference>
<proteinExistence type="predicted"/>
<evidence type="ECO:0000256" key="1">
    <source>
        <dbReference type="ARBA" id="ARBA00004196"/>
    </source>
</evidence>
<dbReference type="NCBIfam" id="TIGR02543">
    <property type="entry name" value="List_Bact_rpt"/>
    <property type="match status" value="2"/>
</dbReference>
<dbReference type="AlphaFoldDB" id="A0A3E4YC20"/>
<organism evidence="3 4">
    <name type="scientific">Agathobacter rectalis</name>
    <dbReference type="NCBI Taxonomy" id="39491"/>
    <lineage>
        <taxon>Bacteria</taxon>
        <taxon>Bacillati</taxon>
        <taxon>Bacillota</taxon>
        <taxon>Clostridia</taxon>
        <taxon>Lachnospirales</taxon>
        <taxon>Lachnospiraceae</taxon>
        <taxon>Agathobacter</taxon>
    </lineage>
</organism>
<dbReference type="InterPro" id="IPR042229">
    <property type="entry name" value="Listeria/Bacterioides_rpt_sf"/>
</dbReference>
<dbReference type="GO" id="GO:0030313">
    <property type="term" value="C:cell envelope"/>
    <property type="evidence" value="ECO:0007669"/>
    <property type="project" value="UniProtKB-SubCell"/>
</dbReference>
<gene>
    <name evidence="3" type="ORF">DXB99_06715</name>
</gene>
<dbReference type="Pfam" id="PF18998">
    <property type="entry name" value="Flg_new_2"/>
    <property type="match status" value="1"/>
</dbReference>
<dbReference type="EMBL" id="QSTP01000005">
    <property type="protein sequence ID" value="RGM72218.1"/>
    <property type="molecule type" value="Genomic_DNA"/>
</dbReference>
<protein>
    <recommendedName>
        <fullName evidence="2">Bacterial repeat domain-containing protein</fullName>
    </recommendedName>
</protein>
<evidence type="ECO:0000313" key="3">
    <source>
        <dbReference type="EMBL" id="RGM72218.1"/>
    </source>
</evidence>
<dbReference type="InterPro" id="IPR044060">
    <property type="entry name" value="Bacterial_rp_domain"/>
</dbReference>
<dbReference type="RefSeq" id="WP_117718700.1">
    <property type="nucleotide sequence ID" value="NZ_QSTP01000005.1"/>
</dbReference>
<dbReference type="InterPro" id="IPR013378">
    <property type="entry name" value="InlB-like_B-rpt"/>
</dbReference>
<accession>A0A3E4YC20</accession>
<evidence type="ECO:0000259" key="2">
    <source>
        <dbReference type="Pfam" id="PF18998"/>
    </source>
</evidence>
<dbReference type="Gene3D" id="2.60.40.4270">
    <property type="entry name" value="Listeria-Bacteroides repeat domain"/>
    <property type="match status" value="3"/>
</dbReference>
<sequence>MNTKNVHVIREPTITKIVMLFSILMCILLYKPITAEATSADCDKGYGIPSPSTMVDLATGKGAYWSSGGSWQSWIDFYKSMGYTYTGYSDCYMLYGANSSGHSINEYVHGYWMDLTKNGQTYWAILRNDFGDTNTYYSRYNGWHCVNETLNGVNEYTWYYTNGIGIVYTNTWLHTRTHDPHPNKSDIHGYFCFNASGRMSVGWHKGTDGKWYYFRIDTVRGEDGANTRTGMSEHGGLIWNTVHSPTTYGANSLYSEGLYSLEGLDVATNVYRRNTNGTFDYVGTDVTRINAGSNSNQIEPFRSKKISSNTKYVNDQIYNTNALYINTDVAGTYTADQNVLLVNDDYQHIRVNEYTYYIDRKKFTLTQNINSDTETTKTSTIYYEGTQNIPTPTKKGYKFDGWEVSGNGSKMDGNTFTMGDADATITAKWTPIDYTISYDLQGGAINGQPTKYTIESPTLNIPRPIKTGYTFLGWTGSNGNTNQLDVSIAHGSTGNKAYTAHWSANIYEIKLDSKLEGCAGSTGTTVIYEKYDTGFYSDKACTKQITSITIPHKIGNAFNGYTDNRNIIIDSNGAIKVKTNYFLQNTTLSAKWTLNTYRVIFNGNRNSSGKTDTLVYTWSNSDTNNKALTPNGYIRTGWNYINWNTINNGKGTAYNNNQMIGNKFFIDNLGKDVLLDGKSHDVTLYAQWKDITVPDIKEVTAEQETLLSKVNSGQLTLTSQSGAYNGELYTNLKIKIDENNANKDASGIKNVSVLVYDKNNTTVQKTYDITNNISYGTNTKYDFGYDGKYYPYSGTYTFKVNLYKEFPNTSKLGIYVYCTDAQGNITKRNDIFTRPSVDIPQDKPIVIPDKPIEGIVIDEINECIYSQYVTVEGSKDFGVGETGITTTWTYGYVERYDLDYREINTEMENEITNNELSADNRMNRSHEIGRDSNGKAPLASVDNQIVRIPPYVLQHLSTPDTTKHDDGTTKYKDLLNNKYTATGYKGTQETGIYNTYNIKDTEFQAVHYRSGV</sequence>
<comment type="caution">
    <text evidence="3">The sequence shown here is derived from an EMBL/GenBank/DDBJ whole genome shotgun (WGS) entry which is preliminary data.</text>
</comment>
<comment type="subcellular location">
    <subcellularLocation>
        <location evidence="1">Cell envelope</location>
    </subcellularLocation>
</comment>
<feature type="domain" description="Bacterial repeat" evidence="2">
    <location>
        <begin position="376"/>
        <end position="432"/>
    </location>
</feature>
<name>A0A3E4YC20_9FIRM</name>
<dbReference type="Pfam" id="PF09479">
    <property type="entry name" value="Flg_new"/>
    <property type="match status" value="1"/>
</dbReference>
<evidence type="ECO:0000313" key="4">
    <source>
        <dbReference type="Proteomes" id="UP000260758"/>
    </source>
</evidence>
<dbReference type="Proteomes" id="UP000260758">
    <property type="component" value="Unassembled WGS sequence"/>
</dbReference>